<feature type="signal peptide" evidence="2">
    <location>
        <begin position="1"/>
        <end position="20"/>
    </location>
</feature>
<gene>
    <name evidence="3" type="ORF">B0T22DRAFT_445211</name>
</gene>
<reference evidence="3" key="2">
    <citation type="submission" date="2023-06" db="EMBL/GenBank/DDBJ databases">
        <authorList>
            <consortium name="Lawrence Berkeley National Laboratory"/>
            <person name="Haridas S."/>
            <person name="Hensen N."/>
            <person name="Bonometti L."/>
            <person name="Westerberg I."/>
            <person name="Brannstrom I.O."/>
            <person name="Guillou S."/>
            <person name="Cros-Aarteil S."/>
            <person name="Calhoun S."/>
            <person name="Kuo A."/>
            <person name="Mondo S."/>
            <person name="Pangilinan J."/>
            <person name="Riley R."/>
            <person name="Labutti K."/>
            <person name="Andreopoulos B."/>
            <person name="Lipzen A."/>
            <person name="Chen C."/>
            <person name="Yanf M."/>
            <person name="Daum C."/>
            <person name="Ng V."/>
            <person name="Clum A."/>
            <person name="Steindorff A."/>
            <person name="Ohm R."/>
            <person name="Martin F."/>
            <person name="Silar P."/>
            <person name="Natvig D."/>
            <person name="Lalanne C."/>
            <person name="Gautier V."/>
            <person name="Ament-Velasquez S.L."/>
            <person name="Kruys A."/>
            <person name="Hutchinson M.I."/>
            <person name="Powell A.J."/>
            <person name="Barry K."/>
            <person name="Miller A.N."/>
            <person name="Grigoriev I.V."/>
            <person name="Debuchy R."/>
            <person name="Gladieux P."/>
            <person name="Thoren M.H."/>
            <person name="Johannesson H."/>
        </authorList>
    </citation>
    <scope>NUCLEOTIDE SEQUENCE</scope>
    <source>
        <strain evidence="3">CBS 314.62</strain>
    </source>
</reference>
<dbReference type="AlphaFoldDB" id="A0AAE0WZU0"/>
<evidence type="ECO:0000256" key="2">
    <source>
        <dbReference type="SAM" id="SignalP"/>
    </source>
</evidence>
<name>A0AAE0WZU0_9PEZI</name>
<accession>A0AAE0WZU0</accession>
<protein>
    <submittedName>
        <fullName evidence="3">Uncharacterized protein</fullName>
    </submittedName>
</protein>
<dbReference type="Proteomes" id="UP001270362">
    <property type="component" value="Unassembled WGS sequence"/>
</dbReference>
<proteinExistence type="predicted"/>
<feature type="chain" id="PRO_5042165635" evidence="2">
    <location>
        <begin position="21"/>
        <end position="236"/>
    </location>
</feature>
<keyword evidence="4" id="KW-1185">Reference proteome</keyword>
<organism evidence="3 4">
    <name type="scientific">Podospora appendiculata</name>
    <dbReference type="NCBI Taxonomy" id="314037"/>
    <lineage>
        <taxon>Eukaryota</taxon>
        <taxon>Fungi</taxon>
        <taxon>Dikarya</taxon>
        <taxon>Ascomycota</taxon>
        <taxon>Pezizomycotina</taxon>
        <taxon>Sordariomycetes</taxon>
        <taxon>Sordariomycetidae</taxon>
        <taxon>Sordariales</taxon>
        <taxon>Podosporaceae</taxon>
        <taxon>Podospora</taxon>
    </lineage>
</organism>
<comment type="caution">
    <text evidence="3">The sequence shown here is derived from an EMBL/GenBank/DDBJ whole genome shotgun (WGS) entry which is preliminary data.</text>
</comment>
<sequence length="236" mass="25965">MATSAVNAALLFLGPGFTMSVRCNRLSRQLNNHMDRNLDRRFNQFGGAGSQGTLGHRDRYLKALREVQRSNIREDQRRHKGIQEAAPPEHHRVGQDLCLQLNQPGQLAPPYLHLQSYSSQHLGAIRHPNQRALASLDSPPGLIHHAGQLGLRDLGLNNLNGINIERVRLPHQWQLPSPSNTLKPPPFFPPAASGYGTANPPQAATAAGSYTAGSYAPVAPQWIPHYDEDATQEDIP</sequence>
<reference evidence="3" key="1">
    <citation type="journal article" date="2023" name="Mol. Phylogenet. Evol.">
        <title>Genome-scale phylogeny and comparative genomics of the fungal order Sordariales.</title>
        <authorList>
            <person name="Hensen N."/>
            <person name="Bonometti L."/>
            <person name="Westerberg I."/>
            <person name="Brannstrom I.O."/>
            <person name="Guillou S."/>
            <person name="Cros-Aarteil S."/>
            <person name="Calhoun S."/>
            <person name="Haridas S."/>
            <person name="Kuo A."/>
            <person name="Mondo S."/>
            <person name="Pangilinan J."/>
            <person name="Riley R."/>
            <person name="LaButti K."/>
            <person name="Andreopoulos B."/>
            <person name="Lipzen A."/>
            <person name="Chen C."/>
            <person name="Yan M."/>
            <person name="Daum C."/>
            <person name="Ng V."/>
            <person name="Clum A."/>
            <person name="Steindorff A."/>
            <person name="Ohm R.A."/>
            <person name="Martin F."/>
            <person name="Silar P."/>
            <person name="Natvig D.O."/>
            <person name="Lalanne C."/>
            <person name="Gautier V."/>
            <person name="Ament-Velasquez S.L."/>
            <person name="Kruys A."/>
            <person name="Hutchinson M.I."/>
            <person name="Powell A.J."/>
            <person name="Barry K."/>
            <person name="Miller A.N."/>
            <person name="Grigoriev I.V."/>
            <person name="Debuchy R."/>
            <person name="Gladieux P."/>
            <person name="Hiltunen Thoren M."/>
            <person name="Johannesson H."/>
        </authorList>
    </citation>
    <scope>NUCLEOTIDE SEQUENCE</scope>
    <source>
        <strain evidence="3">CBS 314.62</strain>
    </source>
</reference>
<feature type="region of interest" description="Disordered" evidence="1">
    <location>
        <begin position="176"/>
        <end position="210"/>
    </location>
</feature>
<dbReference type="EMBL" id="JAULSO010000006">
    <property type="protein sequence ID" value="KAK3681592.1"/>
    <property type="molecule type" value="Genomic_DNA"/>
</dbReference>
<evidence type="ECO:0000313" key="3">
    <source>
        <dbReference type="EMBL" id="KAK3681592.1"/>
    </source>
</evidence>
<evidence type="ECO:0000313" key="4">
    <source>
        <dbReference type="Proteomes" id="UP001270362"/>
    </source>
</evidence>
<evidence type="ECO:0000256" key="1">
    <source>
        <dbReference type="SAM" id="MobiDB-lite"/>
    </source>
</evidence>
<keyword evidence="2" id="KW-0732">Signal</keyword>